<sequence length="193" mass="20911">MILLIDNYDSFSYILLDYLRQSGADVNIIKNDELSVQQISDIAPSAMVLSPGPGTPDDAGITLEVIKQFAGKIPLLGVCLGHQSIAQAFGANIIKGPAPVHGKTAFIHHDGKTLFNGLAQPLRVTRYHSLMIDAKTLPTMFDISATSDDGVIMAIRHKTLAIEGVQFHPEAILTEGGLQMLKQFLVTYTDEPI</sequence>
<dbReference type="PRINTS" id="PR00096">
    <property type="entry name" value="GATASE"/>
</dbReference>
<dbReference type="GO" id="GO:0046820">
    <property type="term" value="F:4-amino-4-deoxychorismate synthase activity"/>
    <property type="evidence" value="ECO:0007669"/>
    <property type="project" value="UniProtKB-EC"/>
</dbReference>
<dbReference type="InterPro" id="IPR017926">
    <property type="entry name" value="GATASE"/>
</dbReference>
<dbReference type="Proteomes" id="UP000224974">
    <property type="component" value="Unassembled WGS sequence"/>
</dbReference>
<evidence type="ECO:0000259" key="2">
    <source>
        <dbReference type="Pfam" id="PF00117"/>
    </source>
</evidence>
<evidence type="ECO:0000313" key="3">
    <source>
        <dbReference type="EMBL" id="PHI31479.1"/>
    </source>
</evidence>
<keyword evidence="5" id="KW-1185">Reference proteome</keyword>
<dbReference type="NCBIfam" id="TIGR00566">
    <property type="entry name" value="trpG_papA"/>
    <property type="match status" value="1"/>
</dbReference>
<dbReference type="CDD" id="cd01743">
    <property type="entry name" value="GATase1_Anthranilate_Synthase"/>
    <property type="match status" value="1"/>
</dbReference>
<dbReference type="RefSeq" id="WP_029094154.1">
    <property type="nucleotide sequence ID" value="NZ_CAADJA010000002.1"/>
</dbReference>
<dbReference type="InterPro" id="IPR029062">
    <property type="entry name" value="Class_I_gatase-like"/>
</dbReference>
<dbReference type="AlphaFoldDB" id="A0A2C6CXR6"/>
<dbReference type="GO" id="GO:0004049">
    <property type="term" value="F:anthranilate synthase activity"/>
    <property type="evidence" value="ECO:0007669"/>
    <property type="project" value="UniProtKB-EC"/>
</dbReference>
<dbReference type="Pfam" id="PF00117">
    <property type="entry name" value="GATase"/>
    <property type="match status" value="1"/>
</dbReference>
<evidence type="ECO:0000256" key="1">
    <source>
        <dbReference type="ARBA" id="ARBA00022962"/>
    </source>
</evidence>
<gene>
    <name evidence="4" type="primary">pabA</name>
    <name evidence="3" type="ORF">CRN84_20120</name>
    <name evidence="4" type="ORF">NCTC12282_05520</name>
</gene>
<dbReference type="OrthoDB" id="9786812at2"/>
<dbReference type="SUPFAM" id="SSF52317">
    <property type="entry name" value="Class I glutamine amidotransferase-like"/>
    <property type="match status" value="1"/>
</dbReference>
<reference evidence="4 6" key="3">
    <citation type="submission" date="2019-03" db="EMBL/GenBank/DDBJ databases">
        <authorList>
            <consortium name="Pathogen Informatics"/>
        </authorList>
    </citation>
    <scope>NUCLEOTIDE SEQUENCE [LARGE SCALE GENOMIC DNA]</scope>
    <source>
        <strain evidence="4 6">NCTC12282</strain>
    </source>
</reference>
<dbReference type="PROSITE" id="PS51273">
    <property type="entry name" value="GATASE_TYPE_1"/>
    <property type="match status" value="1"/>
</dbReference>
<proteinExistence type="predicted"/>
<dbReference type="Proteomes" id="UP000373449">
    <property type="component" value="Unassembled WGS sequence"/>
</dbReference>
<dbReference type="STRING" id="1111728.GCA_000427805_01031"/>
<reference evidence="3" key="1">
    <citation type="submission" date="2017-09" db="EMBL/GenBank/DDBJ databases">
        <title>FDA dAtabase for Regulatory Grade micrObial Sequences (FDA-ARGOS): Supporting development and validation of Infectious Disease Dx tests.</title>
        <authorList>
            <person name="Minogue T."/>
            <person name="Wolcott M."/>
            <person name="Wasieloski L."/>
            <person name="Aguilar W."/>
            <person name="Moore D."/>
            <person name="Tallon L.J."/>
            <person name="Sadzewicz L."/>
            <person name="Ott S."/>
            <person name="Zhao X."/>
            <person name="Nagaraj S."/>
            <person name="Vavikolanu K."/>
            <person name="Aluvathingal J."/>
            <person name="Nadendla S."/>
            <person name="Sichtig H."/>
        </authorList>
    </citation>
    <scope>NUCLEOTIDE SEQUENCE</scope>
    <source>
        <strain evidence="3">FDAARGOS_387</strain>
    </source>
</reference>
<name>A0A2C6CXR6_9GAMM</name>
<keyword evidence="3" id="KW-0456">Lyase</keyword>
<dbReference type="EC" id="4.1.3.27" evidence="3"/>
<accession>A0A2C6CXR6</accession>
<dbReference type="FunFam" id="3.40.50.880:FF:000003">
    <property type="entry name" value="Anthranilate synthase component II"/>
    <property type="match status" value="1"/>
</dbReference>
<dbReference type="EC" id="2.6.1.85" evidence="4"/>
<dbReference type="PRINTS" id="PR00099">
    <property type="entry name" value="CPSGATASE"/>
</dbReference>
<dbReference type="EMBL" id="PDDX01000001">
    <property type="protein sequence ID" value="PHI31479.1"/>
    <property type="molecule type" value="Genomic_DNA"/>
</dbReference>
<evidence type="ECO:0000313" key="6">
    <source>
        <dbReference type="Proteomes" id="UP000373449"/>
    </source>
</evidence>
<dbReference type="GO" id="GO:0005829">
    <property type="term" value="C:cytosol"/>
    <property type="evidence" value="ECO:0007669"/>
    <property type="project" value="TreeGrafter"/>
</dbReference>
<protein>
    <submittedName>
        <fullName evidence="4">Para-aminobenzoate synthase glutamine amidotransferase component II</fullName>
        <ecNumber evidence="4">2.6.1.85</ecNumber>
    </submittedName>
    <submittedName>
        <fullName evidence="3">Type 1 glutamine amidotransferase</fullName>
        <ecNumber evidence="3">4.1.3.27</ecNumber>
    </submittedName>
</protein>
<keyword evidence="4" id="KW-0032">Aminotransferase</keyword>
<dbReference type="EMBL" id="CAADJA010000002">
    <property type="protein sequence ID" value="VFS51868.1"/>
    <property type="molecule type" value="Genomic_DNA"/>
</dbReference>
<dbReference type="PRINTS" id="PR00097">
    <property type="entry name" value="ANTSNTHASEII"/>
</dbReference>
<feature type="domain" description="Glutamine amidotransferase" evidence="2">
    <location>
        <begin position="3"/>
        <end position="186"/>
    </location>
</feature>
<organism evidence="3 5">
    <name type="scientific">Budvicia aquatica</name>
    <dbReference type="NCBI Taxonomy" id="82979"/>
    <lineage>
        <taxon>Bacteria</taxon>
        <taxon>Pseudomonadati</taxon>
        <taxon>Pseudomonadota</taxon>
        <taxon>Gammaproteobacteria</taxon>
        <taxon>Enterobacterales</taxon>
        <taxon>Budviciaceae</taxon>
        <taxon>Budvicia</taxon>
    </lineage>
</organism>
<dbReference type="GO" id="GO:0000162">
    <property type="term" value="P:L-tryptophan biosynthetic process"/>
    <property type="evidence" value="ECO:0007669"/>
    <property type="project" value="TreeGrafter"/>
</dbReference>
<dbReference type="PANTHER" id="PTHR43418:SF4">
    <property type="entry name" value="MULTIFUNCTIONAL TRYPTOPHAN BIOSYNTHESIS PROTEIN"/>
    <property type="match status" value="1"/>
</dbReference>
<dbReference type="InterPro" id="IPR050472">
    <property type="entry name" value="Anth_synth/Amidotransfase"/>
</dbReference>
<dbReference type="PANTHER" id="PTHR43418">
    <property type="entry name" value="MULTIFUNCTIONAL TRYPTOPHAN BIOSYNTHESIS PROTEIN-RELATED"/>
    <property type="match status" value="1"/>
</dbReference>
<dbReference type="InterPro" id="IPR006221">
    <property type="entry name" value="TrpG/PapA_dom"/>
</dbReference>
<keyword evidence="3" id="KW-0808">Transferase</keyword>
<dbReference type="Gene3D" id="3.40.50.880">
    <property type="match status" value="1"/>
</dbReference>
<keyword evidence="1 3" id="KW-0315">Glutamine amidotransferase</keyword>
<evidence type="ECO:0000313" key="4">
    <source>
        <dbReference type="EMBL" id="VFS51868.1"/>
    </source>
</evidence>
<evidence type="ECO:0000313" key="5">
    <source>
        <dbReference type="Proteomes" id="UP000224974"/>
    </source>
</evidence>
<reference evidence="5" key="2">
    <citation type="submission" date="2017-09" db="EMBL/GenBank/DDBJ databases">
        <title>FDA dAtabase for Regulatory Grade micrObial Sequences (FDA-ARGOS): Supporting development and validation of Infectious Disease Dx tests.</title>
        <authorList>
            <person name="Minogue T."/>
            <person name="Wolcott M."/>
            <person name="Wasieloski L."/>
            <person name="Aguilar W."/>
            <person name="Moore D."/>
            <person name="Tallon L."/>
            <person name="Sadzewicz L."/>
            <person name="Ott S."/>
            <person name="Zhao X."/>
            <person name="Nagaraj S."/>
            <person name="Vavikolanu K."/>
            <person name="Aluvathingal J."/>
            <person name="Nadendla S."/>
            <person name="Sichtig H."/>
        </authorList>
    </citation>
    <scope>NUCLEOTIDE SEQUENCE [LARGE SCALE GENOMIC DNA]</scope>
    <source>
        <strain evidence="5">FDAARGOS_387</strain>
    </source>
</reference>